<dbReference type="OrthoDB" id="5871750at2759"/>
<name>A0A8S1E762_9PELO</name>
<evidence type="ECO:0000313" key="2">
    <source>
        <dbReference type="EMBL" id="CAB3397635.1"/>
    </source>
</evidence>
<dbReference type="EMBL" id="CADEPM010000001">
    <property type="protein sequence ID" value="CAB3397635.1"/>
    <property type="molecule type" value="Genomic_DNA"/>
</dbReference>
<protein>
    <submittedName>
        <fullName evidence="2">Uncharacterized protein</fullName>
    </submittedName>
</protein>
<keyword evidence="3" id="KW-1185">Reference proteome</keyword>
<gene>
    <name evidence="2" type="ORF">CBOVIS_LOCUS1019</name>
</gene>
<feature type="signal peptide" evidence="1">
    <location>
        <begin position="1"/>
        <end position="16"/>
    </location>
</feature>
<evidence type="ECO:0000256" key="1">
    <source>
        <dbReference type="SAM" id="SignalP"/>
    </source>
</evidence>
<sequence>MTYSLIVFLLFGFVESRGRYEFIEEADLPAFYTMRSAQLAQKAQMAPQQILPDYSPYYPYPYQTVVATEPQPFSYSPLPLYGPTINRPAPTPFPTARPAPVQYPPMAYFHGNPAGIVPPNASPTSQIRKKTA</sequence>
<reference evidence="2 3" key="1">
    <citation type="submission" date="2020-04" db="EMBL/GenBank/DDBJ databases">
        <authorList>
            <person name="Laetsch R D."/>
            <person name="Stevens L."/>
            <person name="Kumar S."/>
            <person name="Blaxter L. M."/>
        </authorList>
    </citation>
    <scope>NUCLEOTIDE SEQUENCE [LARGE SCALE GENOMIC DNA]</scope>
</reference>
<feature type="chain" id="PRO_5035907129" evidence="1">
    <location>
        <begin position="17"/>
        <end position="132"/>
    </location>
</feature>
<accession>A0A8S1E762</accession>
<keyword evidence="1" id="KW-0732">Signal</keyword>
<proteinExistence type="predicted"/>
<organism evidence="2 3">
    <name type="scientific">Caenorhabditis bovis</name>
    <dbReference type="NCBI Taxonomy" id="2654633"/>
    <lineage>
        <taxon>Eukaryota</taxon>
        <taxon>Metazoa</taxon>
        <taxon>Ecdysozoa</taxon>
        <taxon>Nematoda</taxon>
        <taxon>Chromadorea</taxon>
        <taxon>Rhabditida</taxon>
        <taxon>Rhabditina</taxon>
        <taxon>Rhabditomorpha</taxon>
        <taxon>Rhabditoidea</taxon>
        <taxon>Rhabditidae</taxon>
        <taxon>Peloderinae</taxon>
        <taxon>Caenorhabditis</taxon>
    </lineage>
</organism>
<comment type="caution">
    <text evidence="2">The sequence shown here is derived from an EMBL/GenBank/DDBJ whole genome shotgun (WGS) entry which is preliminary data.</text>
</comment>
<dbReference type="Proteomes" id="UP000494206">
    <property type="component" value="Unassembled WGS sequence"/>
</dbReference>
<dbReference type="AlphaFoldDB" id="A0A8S1E762"/>
<evidence type="ECO:0000313" key="3">
    <source>
        <dbReference type="Proteomes" id="UP000494206"/>
    </source>
</evidence>